<dbReference type="InterPro" id="IPR013767">
    <property type="entry name" value="PAS_fold"/>
</dbReference>
<evidence type="ECO:0000259" key="3">
    <source>
        <dbReference type="PROSITE" id="PS50112"/>
    </source>
</evidence>
<dbReference type="Pfam" id="PF08448">
    <property type="entry name" value="PAS_4"/>
    <property type="match status" value="1"/>
</dbReference>
<accession>A0ABV2UI87</accession>
<dbReference type="Pfam" id="PF13581">
    <property type="entry name" value="HATPase_c_2"/>
    <property type="match status" value="1"/>
</dbReference>
<evidence type="ECO:0000313" key="5">
    <source>
        <dbReference type="Proteomes" id="UP001550044"/>
    </source>
</evidence>
<organism evidence="4 5">
    <name type="scientific">Streptomyces sp. 900116325</name>
    <dbReference type="NCBI Taxonomy" id="3154295"/>
    <lineage>
        <taxon>Bacteria</taxon>
        <taxon>Bacillati</taxon>
        <taxon>Actinomycetota</taxon>
        <taxon>Actinomycetes</taxon>
        <taxon>Kitasatosporales</taxon>
        <taxon>Streptomycetaceae</taxon>
        <taxon>Streptomyces</taxon>
    </lineage>
</organism>
<dbReference type="InterPro" id="IPR036890">
    <property type="entry name" value="HATPase_C_sf"/>
</dbReference>
<dbReference type="Pfam" id="PF01590">
    <property type="entry name" value="GAF"/>
    <property type="match status" value="1"/>
</dbReference>
<dbReference type="InterPro" id="IPR003594">
    <property type="entry name" value="HATPase_dom"/>
</dbReference>
<dbReference type="Proteomes" id="UP001550044">
    <property type="component" value="Unassembled WGS sequence"/>
</dbReference>
<comment type="caution">
    <text evidence="4">The sequence shown here is derived from an EMBL/GenBank/DDBJ whole genome shotgun (WGS) entry which is preliminary data.</text>
</comment>
<dbReference type="SMART" id="SM00331">
    <property type="entry name" value="PP2C_SIG"/>
    <property type="match status" value="1"/>
</dbReference>
<dbReference type="RefSeq" id="WP_356712239.1">
    <property type="nucleotide sequence ID" value="NZ_JBEXIP010000040.1"/>
</dbReference>
<dbReference type="Gene3D" id="3.60.40.10">
    <property type="entry name" value="PPM-type phosphatase domain"/>
    <property type="match status" value="1"/>
</dbReference>
<dbReference type="InterPro" id="IPR003018">
    <property type="entry name" value="GAF"/>
</dbReference>
<dbReference type="Pfam" id="PF00989">
    <property type="entry name" value="PAS"/>
    <property type="match status" value="1"/>
</dbReference>
<dbReference type="CDD" id="cd00130">
    <property type="entry name" value="PAS"/>
    <property type="match status" value="1"/>
</dbReference>
<dbReference type="InterPro" id="IPR052016">
    <property type="entry name" value="Bact_Sigma-Reg"/>
</dbReference>
<feature type="compositionally biased region" description="Basic and acidic residues" evidence="2">
    <location>
        <begin position="761"/>
        <end position="775"/>
    </location>
</feature>
<dbReference type="Pfam" id="PF07228">
    <property type="entry name" value="SpoIIE"/>
    <property type="match status" value="1"/>
</dbReference>
<gene>
    <name evidence="4" type="ORF">ABZV61_33325</name>
</gene>
<dbReference type="InterPro" id="IPR001932">
    <property type="entry name" value="PPM-type_phosphatase-like_dom"/>
</dbReference>
<reference evidence="4 5" key="1">
    <citation type="submission" date="2024-06" db="EMBL/GenBank/DDBJ databases">
        <title>The Natural Products Discovery Center: Release of the First 8490 Sequenced Strains for Exploring Actinobacteria Biosynthetic Diversity.</title>
        <authorList>
            <person name="Kalkreuter E."/>
            <person name="Kautsar S.A."/>
            <person name="Yang D."/>
            <person name="Bader C.D."/>
            <person name="Teijaro C.N."/>
            <person name="Fluegel L."/>
            <person name="Davis C.M."/>
            <person name="Simpson J.R."/>
            <person name="Lauterbach L."/>
            <person name="Steele A.D."/>
            <person name="Gui C."/>
            <person name="Meng S."/>
            <person name="Li G."/>
            <person name="Viehrig K."/>
            <person name="Ye F."/>
            <person name="Su P."/>
            <person name="Kiefer A.F."/>
            <person name="Nichols A."/>
            <person name="Cepeda A.J."/>
            <person name="Yan W."/>
            <person name="Fan B."/>
            <person name="Jiang Y."/>
            <person name="Adhikari A."/>
            <person name="Zheng C.-J."/>
            <person name="Schuster L."/>
            <person name="Cowan T.M."/>
            <person name="Smanski M.J."/>
            <person name="Chevrette M.G."/>
            <person name="De Carvalho L.P.S."/>
            <person name="Shen B."/>
        </authorList>
    </citation>
    <scope>NUCLEOTIDE SEQUENCE [LARGE SCALE GENOMIC DNA]</scope>
    <source>
        <strain evidence="4 5">NPDC005137</strain>
    </source>
</reference>
<feature type="domain" description="PAS" evidence="3">
    <location>
        <begin position="1"/>
        <end position="38"/>
    </location>
</feature>
<dbReference type="PANTHER" id="PTHR43156:SF2">
    <property type="entry name" value="STAGE II SPORULATION PROTEIN E"/>
    <property type="match status" value="1"/>
</dbReference>
<dbReference type="InterPro" id="IPR036457">
    <property type="entry name" value="PPM-type-like_dom_sf"/>
</dbReference>
<dbReference type="SUPFAM" id="SSF55785">
    <property type="entry name" value="PYP-like sensor domain (PAS domain)"/>
    <property type="match status" value="2"/>
</dbReference>
<keyword evidence="1" id="KW-0378">Hydrolase</keyword>
<proteinExistence type="predicted"/>
<dbReference type="Gene3D" id="3.30.565.10">
    <property type="entry name" value="Histidine kinase-like ATPase, C-terminal domain"/>
    <property type="match status" value="1"/>
</dbReference>
<evidence type="ECO:0000256" key="1">
    <source>
        <dbReference type="ARBA" id="ARBA00022801"/>
    </source>
</evidence>
<evidence type="ECO:0000256" key="2">
    <source>
        <dbReference type="SAM" id="MobiDB-lite"/>
    </source>
</evidence>
<dbReference type="CDD" id="cd16936">
    <property type="entry name" value="HATPase_RsbW-like"/>
    <property type="match status" value="1"/>
</dbReference>
<feature type="region of interest" description="Disordered" evidence="2">
    <location>
        <begin position="747"/>
        <end position="781"/>
    </location>
</feature>
<keyword evidence="5" id="KW-1185">Reference proteome</keyword>
<dbReference type="SUPFAM" id="SSF55874">
    <property type="entry name" value="ATPase domain of HSP90 chaperone/DNA topoisomerase II/histidine kinase"/>
    <property type="match status" value="1"/>
</dbReference>
<dbReference type="PROSITE" id="PS50112">
    <property type="entry name" value="PAS"/>
    <property type="match status" value="1"/>
</dbReference>
<name>A0ABV2UI87_9ACTN</name>
<dbReference type="Gene3D" id="3.30.450.40">
    <property type="match status" value="1"/>
</dbReference>
<dbReference type="SMART" id="SM00065">
    <property type="entry name" value="GAF"/>
    <property type="match status" value="1"/>
</dbReference>
<dbReference type="NCBIfam" id="TIGR00229">
    <property type="entry name" value="sensory_box"/>
    <property type="match status" value="2"/>
</dbReference>
<dbReference type="PANTHER" id="PTHR43156">
    <property type="entry name" value="STAGE II SPORULATION PROTEIN E-RELATED"/>
    <property type="match status" value="1"/>
</dbReference>
<dbReference type="SUPFAM" id="SSF55781">
    <property type="entry name" value="GAF domain-like"/>
    <property type="match status" value="1"/>
</dbReference>
<dbReference type="EMBL" id="JBEXIP010000040">
    <property type="protein sequence ID" value="MET8437555.1"/>
    <property type="molecule type" value="Genomic_DNA"/>
</dbReference>
<evidence type="ECO:0000313" key="4">
    <source>
        <dbReference type="EMBL" id="MET8437555.1"/>
    </source>
</evidence>
<dbReference type="InterPro" id="IPR000014">
    <property type="entry name" value="PAS"/>
</dbReference>
<sequence length="781" mass="83542">MPSGDVLVLIDDSGRVLEWGRPAEELFGWSAEEAVGRSVTALMSEAAADGERQGERFSETASVLVKPALRGTSVMWQVLSAGDVVSGQDVAILKAMFARSPVVLHVLDKQLRVVRISVAADSLSNTPVLGKHFTEAYEVEDPAEEAAVAQRVLESGEPVVNRLVRRTKGPGRPTRRIHSVSYFRLEDSHDRVLGLVTYAVDVTERENAQNRLAVLDAVRRGVGHLLNVGIVCEELVEAVVPAFADIADVQVIEDVIRGNEPPVVPVRRNVPLRRTAFQGRIADQLVEDVRPLPTGTPFSDVLSDLRPRLVSIEEDSSWLAADPARAEVIRRSGSHSLIVAPLALRGHALGVVSFYRHQQHDPFEEEDLAVASAVCSHAALCIDNARQYMREWIIAQTVQRRLLPQPPATHTTVDLCQLHLPAPEAGGAWFDAIELPGARTALIVGDVAGHGIAAAITMGLLRTAIHTLAALDMQPDELLARLSDTAARLAAAYARLPMDPPASEPLTTGCAIAIYDPVELTCTIARAGLPEPVAVLPDGTPAGLSVPSGPPLAGTGNAPFPATTVDLPEGSTLAMGTAALADEVLAPSGPLRPLLDGAGTRPLPDLRDDIAHALPDGSRAGETLMMLARTKALPKDRVLTLSLPAGPEAAPIARAAARRQLEAWGVDEETAYTTELIVSELVGNAVRHGTPPLQLRLILERMLTCEVSDRATSAPQVKHARTIDETGRGLFIIASLADQWGTRFRPQGKTVWAEQPTGLSTERRNGARHPDDHHFGGSGSS</sequence>
<dbReference type="InterPro" id="IPR013656">
    <property type="entry name" value="PAS_4"/>
</dbReference>
<dbReference type="InterPro" id="IPR035965">
    <property type="entry name" value="PAS-like_dom_sf"/>
</dbReference>
<dbReference type="Gene3D" id="3.30.450.20">
    <property type="entry name" value="PAS domain"/>
    <property type="match status" value="2"/>
</dbReference>
<dbReference type="InterPro" id="IPR029016">
    <property type="entry name" value="GAF-like_dom_sf"/>
</dbReference>
<protein>
    <submittedName>
        <fullName evidence="4">SpoIIE family protein phosphatase</fullName>
    </submittedName>
</protein>